<dbReference type="EMBL" id="JAGQLG010000019">
    <property type="protein sequence ID" value="MCA9381882.1"/>
    <property type="molecule type" value="Genomic_DNA"/>
</dbReference>
<evidence type="ECO:0000313" key="2">
    <source>
        <dbReference type="Proteomes" id="UP000782843"/>
    </source>
</evidence>
<sequence>MHLETSKVKFNKPRGEVGCQVGLTIVREWGDTTCMVYPPVGCGLSAGDSVHTLIEVLVLKMSSSIERAKGVSGDACPSCPAKEVCEPYKAMQEYEASNEEC</sequence>
<evidence type="ECO:0000313" key="1">
    <source>
        <dbReference type="EMBL" id="MCA9381882.1"/>
    </source>
</evidence>
<gene>
    <name evidence="1" type="ORF">KC660_00560</name>
</gene>
<comment type="caution">
    <text evidence="1">The sequence shown here is derived from an EMBL/GenBank/DDBJ whole genome shotgun (WGS) entry which is preliminary data.</text>
</comment>
<dbReference type="AlphaFoldDB" id="A0A955RHH0"/>
<dbReference type="Proteomes" id="UP000782843">
    <property type="component" value="Unassembled WGS sequence"/>
</dbReference>
<protein>
    <submittedName>
        <fullName evidence="1">Uncharacterized protein</fullName>
    </submittedName>
</protein>
<reference evidence="1" key="1">
    <citation type="submission" date="2020-04" db="EMBL/GenBank/DDBJ databases">
        <authorList>
            <person name="Zhang T."/>
        </authorList>
    </citation>
    <scope>NUCLEOTIDE SEQUENCE</scope>
    <source>
        <strain evidence="1">HKST-UBA10</strain>
    </source>
</reference>
<reference evidence="1" key="2">
    <citation type="journal article" date="2021" name="Microbiome">
        <title>Successional dynamics and alternative stable states in a saline activated sludge microbial community over 9 years.</title>
        <authorList>
            <person name="Wang Y."/>
            <person name="Ye J."/>
            <person name="Ju F."/>
            <person name="Liu L."/>
            <person name="Boyd J.A."/>
            <person name="Deng Y."/>
            <person name="Parks D.H."/>
            <person name="Jiang X."/>
            <person name="Yin X."/>
            <person name="Woodcroft B.J."/>
            <person name="Tyson G.W."/>
            <person name="Hugenholtz P."/>
            <person name="Polz M.F."/>
            <person name="Zhang T."/>
        </authorList>
    </citation>
    <scope>NUCLEOTIDE SEQUENCE</scope>
    <source>
        <strain evidence="1">HKST-UBA10</strain>
    </source>
</reference>
<organism evidence="1 2">
    <name type="scientific">Candidatus Dojkabacteria bacterium</name>
    <dbReference type="NCBI Taxonomy" id="2099670"/>
    <lineage>
        <taxon>Bacteria</taxon>
        <taxon>Candidatus Dojkabacteria</taxon>
    </lineage>
</organism>
<accession>A0A955RHH0</accession>
<proteinExistence type="predicted"/>
<name>A0A955RHH0_9BACT</name>